<reference evidence="2" key="1">
    <citation type="submission" date="2018-10" db="EMBL/GenBank/DDBJ databases">
        <title>Hidden diversity of soil giant viruses.</title>
        <authorList>
            <person name="Schulz F."/>
            <person name="Alteio L."/>
            <person name="Goudeau D."/>
            <person name="Ryan E.M."/>
            <person name="Malmstrom R.R."/>
            <person name="Blanchard J."/>
            <person name="Woyke T."/>
        </authorList>
    </citation>
    <scope>NUCLEOTIDE SEQUENCE</scope>
    <source>
        <strain evidence="2">SMV1</strain>
    </source>
</reference>
<organism evidence="2">
    <name type="scientific">Solumvirus sp</name>
    <dbReference type="NCBI Taxonomy" id="2487773"/>
    <lineage>
        <taxon>Viruses</taxon>
        <taxon>Pithoviruses</taxon>
    </lineage>
</organism>
<dbReference type="EMBL" id="MK072500">
    <property type="protein sequence ID" value="AYV86295.1"/>
    <property type="molecule type" value="Genomic_DNA"/>
</dbReference>
<evidence type="ECO:0000256" key="1">
    <source>
        <dbReference type="SAM" id="MobiDB-lite"/>
    </source>
</evidence>
<gene>
    <name evidence="2" type="ORF">Solumvirus3_31</name>
</gene>
<sequence>MSNLSEILNLSISQVLEGYIFGQVVELSKKKNAPLNVDDLRAHFKNFGFTTASAATVTTVASATRSKTSAPKKAAEGQGCQYVLTRGMRKGQACGATIKNGGSFCTPCSKKGKGTKSGKTTAKATNGSNFGTPSEQKSDNEEINIVKWEGKDSLFTQDLYFWNLRGVNYLIRPGTGENEFFVVGKTTENSSKAQRVPITEAEAVAPKDKTFKIDEKAFTASSSVPVSMNDLKDLVNGKVGN</sequence>
<protein>
    <submittedName>
        <fullName evidence="2">Uncharacterized protein</fullName>
    </submittedName>
</protein>
<proteinExistence type="predicted"/>
<accession>A0A3G5AGF3</accession>
<feature type="compositionally biased region" description="Polar residues" evidence="1">
    <location>
        <begin position="126"/>
        <end position="135"/>
    </location>
</feature>
<name>A0A3G5AGF3_9VIRU</name>
<feature type="region of interest" description="Disordered" evidence="1">
    <location>
        <begin position="110"/>
        <end position="139"/>
    </location>
</feature>
<evidence type="ECO:0000313" key="2">
    <source>
        <dbReference type="EMBL" id="AYV86295.1"/>
    </source>
</evidence>